<feature type="compositionally biased region" description="Polar residues" evidence="1">
    <location>
        <begin position="58"/>
        <end position="68"/>
    </location>
</feature>
<dbReference type="AlphaFoldDB" id="A0A229P230"/>
<dbReference type="InterPro" id="IPR010852">
    <property type="entry name" value="ABATE"/>
</dbReference>
<dbReference type="InterPro" id="IPR021005">
    <property type="entry name" value="Znf_CGNR"/>
</dbReference>
<keyword evidence="4" id="KW-1185">Reference proteome</keyword>
<dbReference type="PANTHER" id="PTHR35525">
    <property type="entry name" value="BLL6575 PROTEIN"/>
    <property type="match status" value="1"/>
</dbReference>
<dbReference type="Pfam" id="PF07336">
    <property type="entry name" value="ABATE"/>
    <property type="match status" value="1"/>
</dbReference>
<evidence type="ECO:0000259" key="2">
    <source>
        <dbReference type="Pfam" id="PF11706"/>
    </source>
</evidence>
<protein>
    <recommendedName>
        <fullName evidence="2">Zinc finger CGNR domain-containing protein</fullName>
    </recommendedName>
</protein>
<feature type="domain" description="Zinc finger CGNR" evidence="2">
    <location>
        <begin position="177"/>
        <end position="219"/>
    </location>
</feature>
<dbReference type="InterPro" id="IPR023286">
    <property type="entry name" value="ABATE_dom_sf"/>
</dbReference>
<dbReference type="EMBL" id="NMUQ01000001">
    <property type="protein sequence ID" value="OXM16160.1"/>
    <property type="molecule type" value="Genomic_DNA"/>
</dbReference>
<dbReference type="OrthoDB" id="123307at2"/>
<evidence type="ECO:0000313" key="4">
    <source>
        <dbReference type="Proteomes" id="UP000215145"/>
    </source>
</evidence>
<name>A0A229P230_9BACL</name>
<dbReference type="RefSeq" id="WP_089523244.1">
    <property type="nucleotide sequence ID" value="NZ_NMUQ01000001.1"/>
</dbReference>
<dbReference type="Pfam" id="PF11706">
    <property type="entry name" value="zf-CGNR"/>
    <property type="match status" value="1"/>
</dbReference>
<organism evidence="3 4">
    <name type="scientific">Paenibacillus herberti</name>
    <dbReference type="NCBI Taxonomy" id="1619309"/>
    <lineage>
        <taxon>Bacteria</taxon>
        <taxon>Bacillati</taxon>
        <taxon>Bacillota</taxon>
        <taxon>Bacilli</taxon>
        <taxon>Bacillales</taxon>
        <taxon>Paenibacillaceae</taxon>
        <taxon>Paenibacillus</taxon>
    </lineage>
</organism>
<dbReference type="SUPFAM" id="SSF160904">
    <property type="entry name" value="Jann2411-like"/>
    <property type="match status" value="1"/>
</dbReference>
<gene>
    <name evidence="3" type="ORF">CGZ75_05530</name>
</gene>
<sequence length="230" mass="26157">MIWKDFLNSLWHDWRGSGASEDRLESPSWRSHFLSSHGYSDDLTASPIANDPAMDMQASDNTTASNSTVDKKATDIATTSNPTVDELNELKHFRDGLRELTHRINESVRGTPPVPLVQNDFAILNKYLAVPSFTRRIVWDAGTLQMLESSQAVGWGNVMARIATAYAATLAHGELERFRICDNPDCKWMYYDGTRNRSKRYCDDKCCGNLMKVRRFRERAKGKSEDRSKD</sequence>
<dbReference type="Gene3D" id="1.10.3300.10">
    <property type="entry name" value="Jann2411-like domain"/>
    <property type="match status" value="1"/>
</dbReference>
<accession>A0A229P230</accession>
<comment type="caution">
    <text evidence="3">The sequence shown here is derived from an EMBL/GenBank/DDBJ whole genome shotgun (WGS) entry which is preliminary data.</text>
</comment>
<dbReference type="PANTHER" id="PTHR35525:SF3">
    <property type="entry name" value="BLL6575 PROTEIN"/>
    <property type="match status" value="1"/>
</dbReference>
<evidence type="ECO:0000256" key="1">
    <source>
        <dbReference type="SAM" id="MobiDB-lite"/>
    </source>
</evidence>
<dbReference type="Proteomes" id="UP000215145">
    <property type="component" value="Unassembled WGS sequence"/>
</dbReference>
<reference evidence="3 4" key="1">
    <citation type="submission" date="2017-07" db="EMBL/GenBank/DDBJ databases">
        <title>Paenibacillus herberti R33 genome sequencing and assembly.</title>
        <authorList>
            <person name="Su W."/>
        </authorList>
    </citation>
    <scope>NUCLEOTIDE SEQUENCE [LARGE SCALE GENOMIC DNA]</scope>
    <source>
        <strain evidence="3 4">R33</strain>
    </source>
</reference>
<proteinExistence type="predicted"/>
<evidence type="ECO:0000313" key="3">
    <source>
        <dbReference type="EMBL" id="OXM16160.1"/>
    </source>
</evidence>
<feature type="region of interest" description="Disordered" evidence="1">
    <location>
        <begin position="44"/>
        <end position="77"/>
    </location>
</feature>